<evidence type="ECO:0000256" key="2">
    <source>
        <dbReference type="SAM" id="Coils"/>
    </source>
</evidence>
<evidence type="ECO:0000256" key="1">
    <source>
        <dbReference type="ARBA" id="ARBA00038232"/>
    </source>
</evidence>
<reference evidence="4 5" key="1">
    <citation type="submission" date="2018-07" db="EMBL/GenBank/DDBJ databases">
        <title>Lactobacillus curvatus genome sequence.</title>
        <authorList>
            <person name="Prechtl R."/>
        </authorList>
    </citation>
    <scope>NUCLEOTIDE SEQUENCE [LARGE SCALE GENOMIC DNA]</scope>
    <source>
        <strain evidence="4 5">TMW 1.1928</strain>
    </source>
</reference>
<dbReference type="SUPFAM" id="SSF46689">
    <property type="entry name" value="Homeodomain-like"/>
    <property type="match status" value="1"/>
</dbReference>
<evidence type="ECO:0000313" key="5">
    <source>
        <dbReference type="Proteomes" id="UP000257607"/>
    </source>
</evidence>
<feature type="coiled-coil region" evidence="2">
    <location>
        <begin position="130"/>
        <end position="157"/>
    </location>
</feature>
<dbReference type="GO" id="GO:0043565">
    <property type="term" value="F:sequence-specific DNA binding"/>
    <property type="evidence" value="ECO:0007669"/>
    <property type="project" value="InterPro"/>
</dbReference>
<name>A0A385ADE6_LATCU</name>
<dbReference type="Pfam" id="PF13518">
    <property type="entry name" value="HTH_28"/>
    <property type="match status" value="1"/>
</dbReference>
<dbReference type="SUPFAM" id="SSF48295">
    <property type="entry name" value="TrpR-like"/>
    <property type="match status" value="1"/>
</dbReference>
<feature type="domain" description="Insertion element IS150 protein InsJ-like helix-turn-helix" evidence="3">
    <location>
        <begin position="62"/>
        <end position="107"/>
    </location>
</feature>
<dbReference type="AlphaFoldDB" id="A0A385ADE6"/>
<proteinExistence type="inferred from homology"/>
<dbReference type="InterPro" id="IPR055247">
    <property type="entry name" value="InsJ-like_HTH"/>
</dbReference>
<dbReference type="EMBL" id="CP031003">
    <property type="protein sequence ID" value="AXN35623.1"/>
    <property type="molecule type" value="Genomic_DNA"/>
</dbReference>
<organism evidence="4 5">
    <name type="scientific">Latilactobacillus curvatus</name>
    <name type="common">Lactobacillus curvatus</name>
    <dbReference type="NCBI Taxonomy" id="28038"/>
    <lineage>
        <taxon>Bacteria</taxon>
        <taxon>Bacillati</taxon>
        <taxon>Bacillota</taxon>
        <taxon>Bacilli</taxon>
        <taxon>Lactobacillales</taxon>
        <taxon>Lactobacillaceae</taxon>
        <taxon>Latilactobacillus</taxon>
    </lineage>
</organism>
<dbReference type="InterPro" id="IPR010921">
    <property type="entry name" value="Trp_repressor/repl_initiator"/>
</dbReference>
<dbReference type="InterPro" id="IPR009057">
    <property type="entry name" value="Homeodomain-like_sf"/>
</dbReference>
<dbReference type="InterPro" id="IPR052057">
    <property type="entry name" value="IS150/IS1296_orfA-like"/>
</dbReference>
<sequence length="169" mass="19543">MTKISKQIKLKAILEYHQGKFSKNQISRKYGINQTRFNLMCVAYEYFGPDFLLNPPKITSAFRIKIASWAIQNNASYSAVAAKFGYINVRQIQQWKEIYRTEGPNGLCLIQKGRKSTMTTKKKTNNKKVLSPTENRLKQLEAENLELRIKNKALKLLASMKQQTKKLPK</sequence>
<dbReference type="PANTHER" id="PTHR33795">
    <property type="entry name" value="INSERTION ELEMENT IS150 PROTEIN INSJ"/>
    <property type="match status" value="1"/>
</dbReference>
<comment type="similarity">
    <text evidence="1">Belongs to the IS150/IS1296 orfA family.</text>
</comment>
<dbReference type="RefSeq" id="WP_116843555.1">
    <property type="nucleotide sequence ID" value="NZ_CP031003.1"/>
</dbReference>
<dbReference type="Proteomes" id="UP000257607">
    <property type="component" value="Chromosome"/>
</dbReference>
<accession>A0A385ADE6</accession>
<gene>
    <name evidence="4" type="ORF">DT351_04280</name>
</gene>
<evidence type="ECO:0000313" key="4">
    <source>
        <dbReference type="EMBL" id="AXN35623.1"/>
    </source>
</evidence>
<dbReference type="PANTHER" id="PTHR33795:SF1">
    <property type="entry name" value="INSERTION ELEMENT IS150 PROTEIN INSJ"/>
    <property type="match status" value="1"/>
</dbReference>
<evidence type="ECO:0000259" key="3">
    <source>
        <dbReference type="Pfam" id="PF13518"/>
    </source>
</evidence>
<protein>
    <submittedName>
        <fullName evidence="4">Helix-turn-helix domain-containing protein</fullName>
    </submittedName>
</protein>
<keyword evidence="2" id="KW-0175">Coiled coil</keyword>